<dbReference type="InterPro" id="IPR004652">
    <property type="entry name" value="DusB-like"/>
</dbReference>
<evidence type="ECO:0000313" key="16">
    <source>
        <dbReference type="EMBL" id="AKL97516.1"/>
    </source>
</evidence>
<feature type="binding site" evidence="14">
    <location>
        <position position="171"/>
    </location>
    <ligand>
        <name>FMN</name>
        <dbReference type="ChEBI" id="CHEBI:58210"/>
    </ligand>
</feature>
<organism evidence="16 17">
    <name type="scientific">Endomicrobium proavitum</name>
    <dbReference type="NCBI Taxonomy" id="1408281"/>
    <lineage>
        <taxon>Bacteria</taxon>
        <taxon>Pseudomonadati</taxon>
        <taxon>Elusimicrobiota</taxon>
        <taxon>Endomicrobiia</taxon>
        <taxon>Endomicrobiales</taxon>
        <taxon>Endomicrobiaceae</taxon>
        <taxon>Endomicrobium</taxon>
    </lineage>
</organism>
<keyword evidence="14" id="KW-0547">Nucleotide-binding</keyword>
<keyword evidence="9 12" id="KW-0560">Oxidoreductase</keyword>
<dbReference type="SUPFAM" id="SSF51395">
    <property type="entry name" value="FMN-linked oxidoreductases"/>
    <property type="match status" value="1"/>
</dbReference>
<evidence type="ECO:0000313" key="17">
    <source>
        <dbReference type="Proteomes" id="UP000035337"/>
    </source>
</evidence>
<dbReference type="InterPro" id="IPR018517">
    <property type="entry name" value="tRNA_hU_synthase_CS"/>
</dbReference>
<evidence type="ECO:0000256" key="3">
    <source>
        <dbReference type="ARBA" id="ARBA00022555"/>
    </source>
</evidence>
<evidence type="ECO:0000256" key="4">
    <source>
        <dbReference type="ARBA" id="ARBA00022630"/>
    </source>
</evidence>
<evidence type="ECO:0000256" key="5">
    <source>
        <dbReference type="ARBA" id="ARBA00022643"/>
    </source>
</evidence>
<dbReference type="Pfam" id="PF01207">
    <property type="entry name" value="Dus"/>
    <property type="match status" value="1"/>
</dbReference>
<feature type="binding site" evidence="14">
    <location>
        <begin position="18"/>
        <end position="20"/>
    </location>
    <ligand>
        <name>FMN</name>
        <dbReference type="ChEBI" id="CHEBI:58210"/>
    </ligand>
</feature>
<dbReference type="OrthoDB" id="9764501at2"/>
<keyword evidence="4 12" id="KW-0285">Flavoprotein</keyword>
<evidence type="ECO:0000259" key="15">
    <source>
        <dbReference type="Pfam" id="PF01207"/>
    </source>
</evidence>
<proteinExistence type="inferred from homology"/>
<evidence type="ECO:0000256" key="13">
    <source>
        <dbReference type="PIRSR" id="PIRSR006621-1"/>
    </source>
</evidence>
<dbReference type="InterPro" id="IPR035587">
    <property type="entry name" value="DUS-like_FMN-bd"/>
</dbReference>
<feature type="binding site" evidence="14">
    <location>
        <position position="72"/>
    </location>
    <ligand>
        <name>FMN</name>
        <dbReference type="ChEBI" id="CHEBI:58210"/>
    </ligand>
</feature>
<dbReference type="EC" id="1.3.1.-" evidence="12"/>
<dbReference type="GO" id="GO:0000049">
    <property type="term" value="F:tRNA binding"/>
    <property type="evidence" value="ECO:0007669"/>
    <property type="project" value="UniProtKB-KW"/>
</dbReference>
<evidence type="ECO:0000256" key="6">
    <source>
        <dbReference type="ARBA" id="ARBA00022694"/>
    </source>
</evidence>
<dbReference type="PROSITE" id="PS01136">
    <property type="entry name" value="UPF0034"/>
    <property type="match status" value="1"/>
</dbReference>
<evidence type="ECO:0000256" key="11">
    <source>
        <dbReference type="ARBA" id="ARBA00048802"/>
    </source>
</evidence>
<gene>
    <name evidence="16" type="primary">dusB</name>
    <name evidence="16" type="ORF">Epro_0137</name>
</gene>
<evidence type="ECO:0000256" key="8">
    <source>
        <dbReference type="ARBA" id="ARBA00022884"/>
    </source>
</evidence>
<comment type="catalytic activity">
    <reaction evidence="10">
        <text>a 5,6-dihydrouridine in tRNA + NADP(+) = a uridine in tRNA + NADPH + H(+)</text>
        <dbReference type="Rhea" id="RHEA:23624"/>
        <dbReference type="Rhea" id="RHEA-COMP:13339"/>
        <dbReference type="Rhea" id="RHEA-COMP:13887"/>
        <dbReference type="ChEBI" id="CHEBI:15378"/>
        <dbReference type="ChEBI" id="CHEBI:57783"/>
        <dbReference type="ChEBI" id="CHEBI:58349"/>
        <dbReference type="ChEBI" id="CHEBI:65315"/>
        <dbReference type="ChEBI" id="CHEBI:74443"/>
    </reaction>
</comment>
<dbReference type="GO" id="GO:0017150">
    <property type="term" value="F:tRNA dihydrouridine synthase activity"/>
    <property type="evidence" value="ECO:0007669"/>
    <property type="project" value="InterPro"/>
</dbReference>
<evidence type="ECO:0000256" key="9">
    <source>
        <dbReference type="ARBA" id="ARBA00023002"/>
    </source>
</evidence>
<dbReference type="Proteomes" id="UP000035337">
    <property type="component" value="Chromosome"/>
</dbReference>
<evidence type="ECO:0000256" key="12">
    <source>
        <dbReference type="PIRNR" id="PIRNR006621"/>
    </source>
</evidence>
<dbReference type="RefSeq" id="WP_052569671.1">
    <property type="nucleotide sequence ID" value="NZ_CP009498.1"/>
</dbReference>
<dbReference type="AlphaFoldDB" id="A0A0G3WFX3"/>
<dbReference type="Gene3D" id="3.20.20.70">
    <property type="entry name" value="Aldolase class I"/>
    <property type="match status" value="1"/>
</dbReference>
<feature type="binding site" evidence="14">
    <location>
        <begin position="226"/>
        <end position="227"/>
    </location>
    <ligand>
        <name>FMN</name>
        <dbReference type="ChEBI" id="CHEBI:58210"/>
    </ligand>
</feature>
<dbReference type="NCBIfam" id="TIGR00737">
    <property type="entry name" value="nifR3_yhdG"/>
    <property type="match status" value="1"/>
</dbReference>
<keyword evidence="6 12" id="KW-0819">tRNA processing</keyword>
<comment type="catalytic activity">
    <reaction evidence="11">
        <text>a 5,6-dihydrouridine in tRNA + NAD(+) = a uridine in tRNA + NADH + H(+)</text>
        <dbReference type="Rhea" id="RHEA:54452"/>
        <dbReference type="Rhea" id="RHEA-COMP:13339"/>
        <dbReference type="Rhea" id="RHEA-COMP:13887"/>
        <dbReference type="ChEBI" id="CHEBI:15378"/>
        <dbReference type="ChEBI" id="CHEBI:57540"/>
        <dbReference type="ChEBI" id="CHEBI:57945"/>
        <dbReference type="ChEBI" id="CHEBI:65315"/>
        <dbReference type="ChEBI" id="CHEBI:74443"/>
    </reaction>
</comment>
<dbReference type="InterPro" id="IPR001269">
    <property type="entry name" value="DUS_fam"/>
</dbReference>
<keyword evidence="5 12" id="KW-0288">FMN</keyword>
<comment type="cofactor">
    <cofactor evidence="1 12 14">
        <name>FMN</name>
        <dbReference type="ChEBI" id="CHEBI:58210"/>
    </cofactor>
</comment>
<dbReference type="EMBL" id="CP009498">
    <property type="protein sequence ID" value="AKL97516.1"/>
    <property type="molecule type" value="Genomic_DNA"/>
</dbReference>
<dbReference type="STRING" id="1408281.Epro_0137"/>
<dbReference type="InterPro" id="IPR013785">
    <property type="entry name" value="Aldolase_TIM"/>
</dbReference>
<evidence type="ECO:0000256" key="14">
    <source>
        <dbReference type="PIRSR" id="PIRSR006621-2"/>
    </source>
</evidence>
<evidence type="ECO:0000256" key="7">
    <source>
        <dbReference type="ARBA" id="ARBA00022857"/>
    </source>
</evidence>
<dbReference type="InterPro" id="IPR024036">
    <property type="entry name" value="tRNA-dHydroUridine_Synthase_C"/>
</dbReference>
<comment type="similarity">
    <text evidence="12">Belongs to the dus family.</text>
</comment>
<keyword evidence="3" id="KW-0820">tRNA-binding</keyword>
<feature type="active site" description="Proton donor" evidence="13">
    <location>
        <position position="102"/>
    </location>
</feature>
<dbReference type="Gene3D" id="1.10.1200.80">
    <property type="entry name" value="Putative flavin oxidoreducatase, domain 2"/>
    <property type="match status" value="1"/>
</dbReference>
<dbReference type="PATRIC" id="fig|1408281.3.peg.140"/>
<reference evidence="16 17" key="1">
    <citation type="submission" date="2014-09" db="EMBL/GenBank/DDBJ databases">
        <title>Complete genome sequence of Endomicrobium proavitum.</title>
        <authorList>
            <person name="Zheng H."/>
        </authorList>
    </citation>
    <scope>NUCLEOTIDE SEQUENCE [LARGE SCALE GENOMIC DNA]</scope>
    <source>
        <strain evidence="16 17">Rsa215</strain>
    </source>
</reference>
<dbReference type="GO" id="GO:0050660">
    <property type="term" value="F:flavin adenine dinucleotide binding"/>
    <property type="evidence" value="ECO:0007669"/>
    <property type="project" value="InterPro"/>
</dbReference>
<evidence type="ECO:0000256" key="10">
    <source>
        <dbReference type="ARBA" id="ARBA00048205"/>
    </source>
</evidence>
<dbReference type="CDD" id="cd02801">
    <property type="entry name" value="DUS_like_FMN"/>
    <property type="match status" value="1"/>
</dbReference>
<keyword evidence="7" id="KW-0521">NADP</keyword>
<keyword evidence="17" id="KW-1185">Reference proteome</keyword>
<dbReference type="PIRSF" id="PIRSF006621">
    <property type="entry name" value="Dus"/>
    <property type="match status" value="1"/>
</dbReference>
<evidence type="ECO:0000256" key="1">
    <source>
        <dbReference type="ARBA" id="ARBA00001917"/>
    </source>
</evidence>
<name>A0A0G3WFX3_9BACT</name>
<sequence length="323" mass="34710">MKIKIGNVTLDNNIVLAPMAGISDFPVRLLAKAGGAGLVYTEMVSAKALLHADAKTRKLLYSEKKEKPVAAQIFGADAYSMGEAAKIISGLGADIIDINLGCPVKKIAKAGAGAKLLSNASLVAKILESVVANSSVPVTVKIRIGLVPGQNVAPEIIKIAYEAGIKMVAVHARPASQGHSGDPDLDAFAKSCDGAKIPVFGNGGITDEETAEKFLNISNCCGIMIGRGAIGNYDIFKRLEKYFASGKIQKIPSAKKKISWFKRHAKLSVKHYGEKRGFVLMRKTAQYYIKGLPEASKIRDMFNKIETFKEFDKVLEILENSAK</sequence>
<feature type="binding site" evidence="14">
    <location>
        <begin position="202"/>
        <end position="204"/>
    </location>
    <ligand>
        <name>FMN</name>
        <dbReference type="ChEBI" id="CHEBI:58210"/>
    </ligand>
</feature>
<keyword evidence="8" id="KW-0694">RNA-binding</keyword>
<feature type="binding site" evidence="14">
    <location>
        <position position="141"/>
    </location>
    <ligand>
        <name>FMN</name>
        <dbReference type="ChEBI" id="CHEBI:58210"/>
    </ligand>
</feature>
<dbReference type="PANTHER" id="PTHR45846">
    <property type="entry name" value="TRNA-DIHYDROURIDINE(47) SYNTHASE [NAD(P)(+)]-LIKE"/>
    <property type="match status" value="1"/>
</dbReference>
<dbReference type="KEGG" id="epo:Epro_0137"/>
<dbReference type="PANTHER" id="PTHR45846:SF1">
    <property type="entry name" value="TRNA-DIHYDROURIDINE(47) SYNTHASE [NAD(P)(+)]-LIKE"/>
    <property type="match status" value="1"/>
</dbReference>
<protein>
    <recommendedName>
        <fullName evidence="12">tRNA-dihydrouridine synthase</fullName>
        <ecNumber evidence="12">1.3.1.-</ecNumber>
    </recommendedName>
</protein>
<comment type="function">
    <text evidence="2 12">Catalyzes the synthesis of 5,6-dihydrouridine (D), a modified base found in the D-loop of most tRNAs, via the reduction of the C5-C6 double bond in target uridines.</text>
</comment>
<evidence type="ECO:0000256" key="2">
    <source>
        <dbReference type="ARBA" id="ARBA00002790"/>
    </source>
</evidence>
<accession>A0A0G3WFX3</accession>
<feature type="domain" description="DUS-like FMN-binding" evidence="15">
    <location>
        <begin position="16"/>
        <end position="316"/>
    </location>
</feature>